<name>A0A329MT34_9BACL</name>
<dbReference type="Pfam" id="PF16126">
    <property type="entry name" value="DUF4838"/>
    <property type="match status" value="1"/>
</dbReference>
<reference evidence="2 3" key="1">
    <citation type="journal article" date="2009" name="Int. J. Syst. Evol. Microbiol.">
        <title>Paenibacillus contaminans sp. nov., isolated from a contaminated laboratory plate.</title>
        <authorList>
            <person name="Chou J.H."/>
            <person name="Lee J.H."/>
            <person name="Lin M.C."/>
            <person name="Chang P.S."/>
            <person name="Arun A.B."/>
            <person name="Young C.C."/>
            <person name="Chen W.M."/>
        </authorList>
    </citation>
    <scope>NUCLEOTIDE SEQUENCE [LARGE SCALE GENOMIC DNA]</scope>
    <source>
        <strain evidence="2 3">CKOBP-6</strain>
    </source>
</reference>
<dbReference type="PANTHER" id="PTHR47406">
    <property type="entry name" value="COAGULATION FACTOR 5/8 TYPE, C-TERMINAL"/>
    <property type="match status" value="1"/>
</dbReference>
<dbReference type="RefSeq" id="WP_113029864.1">
    <property type="nucleotide sequence ID" value="NZ_QMFB01000002.1"/>
</dbReference>
<sequence length="798" mass="89502">MQHVTLVANGLSSALINVSSLADGRIKAAAGLLAEYVFKATGAVMPILTGDEMPEERAKYDVWITVGEESPLTGELRHSLKEMDDEGFMIHALDKQVIITGRSSWGTTHGVCEFLERYVGVRWLMPGEDGEDVPFCGTLTIPCETVVQQPAFMSRTFSPLKIPDNMNGPLHYEWAVRNRLPYRFHSHHNMFVLFPPDKYGHTHPEFYPMRGGKRYIPPAQINYEWQPDFSNPATVRLAIDSIVNYFDENPQQTCYSLGINDSSGYCEEAPGHPNFRSKLNSKGFVDMSDTYYSWVNQVAEGVLKVHPDKWFGLLAYENVIDPPSFPLNPRVIPVITKDRMSWIDPEVAAADRELLQDWERTASSTGWYDYIYGNPYMVPRMYLHQAADNYRYALEHGVAVQYAELYPNWGEGPKPWVTAKLLWDPHADVDVLLGEWCERAVGHEAAPYLAAYFEHWEKFWTVRIRDSAWFRKGKELIYLLFNDPQYLDLISDEEMSACRKLLERTVEHAATDKQKRRAQLLLDAFGYYEASVLSYPRTAQPVTDARTALSMLQDGSIVKRVERAQERVKIAEKLQIDPILKHPIDIYGCLAYGLRIWSGWNSSQFWRLADYLREREQAGGPVRERVKELAEDEASGNMQEYAQLLRNAASGSIPLLSFGEERQVEASKAENDAADAGTVLAGAALTLGRGRTMSADEAVTLGKGLFAGRVACYAPEGTTKGTVELLLRGLDSQGEAVFELRSAVLSLAAAAGGWSSLDILEDASQSADLASVTQMQVVVKTGNFAPGQSIKLGRLEVY</sequence>
<dbReference type="AlphaFoldDB" id="A0A329MT34"/>
<dbReference type="OrthoDB" id="2515826at2"/>
<dbReference type="GO" id="GO:0005975">
    <property type="term" value="P:carbohydrate metabolic process"/>
    <property type="evidence" value="ECO:0007669"/>
    <property type="project" value="UniProtKB-ARBA"/>
</dbReference>
<dbReference type="Proteomes" id="UP000250369">
    <property type="component" value="Unassembled WGS sequence"/>
</dbReference>
<evidence type="ECO:0008006" key="4">
    <source>
        <dbReference type="Google" id="ProtNLM"/>
    </source>
</evidence>
<keyword evidence="3" id="KW-1185">Reference proteome</keyword>
<accession>A0A329MT34</accession>
<dbReference type="GO" id="GO:0016787">
    <property type="term" value="F:hydrolase activity"/>
    <property type="evidence" value="ECO:0007669"/>
    <property type="project" value="UniProtKB-KW"/>
</dbReference>
<proteinExistence type="predicted"/>
<dbReference type="PANTHER" id="PTHR47406:SF2">
    <property type="entry name" value="ALPHA GLUCURONIDASE N-TERMINAL DOMAIN-CONTAINING PROTEIN"/>
    <property type="match status" value="1"/>
</dbReference>
<protein>
    <recommendedName>
        <fullName evidence="4">DUF4838 domain-containing protein</fullName>
    </recommendedName>
</protein>
<organism evidence="2 3">
    <name type="scientific">Paenibacillus contaminans</name>
    <dbReference type="NCBI Taxonomy" id="450362"/>
    <lineage>
        <taxon>Bacteria</taxon>
        <taxon>Bacillati</taxon>
        <taxon>Bacillota</taxon>
        <taxon>Bacilli</taxon>
        <taxon>Bacillales</taxon>
        <taxon>Paenibacillaceae</taxon>
        <taxon>Paenibacillus</taxon>
    </lineage>
</organism>
<dbReference type="InterPro" id="IPR032287">
    <property type="entry name" value="DUF4838"/>
</dbReference>
<evidence type="ECO:0000313" key="3">
    <source>
        <dbReference type="Proteomes" id="UP000250369"/>
    </source>
</evidence>
<dbReference type="SUPFAM" id="SSF55545">
    <property type="entry name" value="beta-N-acetylhexosaminidase-like domain"/>
    <property type="match status" value="1"/>
</dbReference>
<comment type="caution">
    <text evidence="2">The sequence shown here is derived from an EMBL/GenBank/DDBJ whole genome shotgun (WGS) entry which is preliminary data.</text>
</comment>
<keyword evidence="1" id="KW-0378">Hydrolase</keyword>
<evidence type="ECO:0000256" key="1">
    <source>
        <dbReference type="ARBA" id="ARBA00022801"/>
    </source>
</evidence>
<gene>
    <name evidence="2" type="ORF">DQG23_05835</name>
</gene>
<evidence type="ECO:0000313" key="2">
    <source>
        <dbReference type="EMBL" id="RAV22458.1"/>
    </source>
</evidence>
<dbReference type="EMBL" id="QMFB01000002">
    <property type="protein sequence ID" value="RAV22458.1"/>
    <property type="molecule type" value="Genomic_DNA"/>
</dbReference>
<dbReference type="Gene3D" id="3.30.379.10">
    <property type="entry name" value="Chitobiase/beta-hexosaminidase domain 2-like"/>
    <property type="match status" value="1"/>
</dbReference>
<dbReference type="InterPro" id="IPR029018">
    <property type="entry name" value="Hex-like_dom2"/>
</dbReference>